<gene>
    <name evidence="3" type="ORF">IPH26_20265</name>
</gene>
<dbReference type="EMBL" id="JADJEV010000005">
    <property type="protein sequence ID" value="MBK6975170.1"/>
    <property type="molecule type" value="Genomic_DNA"/>
</dbReference>
<name>A0A9D7E988_9PROT</name>
<dbReference type="GO" id="GO:0016020">
    <property type="term" value="C:membrane"/>
    <property type="evidence" value="ECO:0007669"/>
    <property type="project" value="InterPro"/>
</dbReference>
<dbReference type="Pfam" id="PF04333">
    <property type="entry name" value="MlaA"/>
    <property type="match status" value="1"/>
</dbReference>
<evidence type="ECO:0000256" key="2">
    <source>
        <dbReference type="ARBA" id="ARBA00022729"/>
    </source>
</evidence>
<accession>A0A9D7E988</accession>
<keyword evidence="2" id="KW-0732">Signal</keyword>
<proteinExistence type="inferred from homology"/>
<organism evidence="3 4">
    <name type="scientific">Candidatus Methylophosphatis roskildensis</name>
    <dbReference type="NCBI Taxonomy" id="2899263"/>
    <lineage>
        <taxon>Bacteria</taxon>
        <taxon>Pseudomonadati</taxon>
        <taxon>Pseudomonadota</taxon>
        <taxon>Betaproteobacteria</taxon>
        <taxon>Nitrosomonadales</taxon>
        <taxon>Sterolibacteriaceae</taxon>
        <taxon>Candidatus Methylophosphatis</taxon>
    </lineage>
</organism>
<dbReference type="Proteomes" id="UP000807785">
    <property type="component" value="Unassembled WGS sequence"/>
</dbReference>
<dbReference type="PANTHER" id="PTHR30035">
    <property type="entry name" value="LIPOPROTEIN VACJ-RELATED"/>
    <property type="match status" value="1"/>
</dbReference>
<dbReference type="InterPro" id="IPR007428">
    <property type="entry name" value="MlaA"/>
</dbReference>
<dbReference type="PANTHER" id="PTHR30035:SF3">
    <property type="entry name" value="INTERMEMBRANE PHOSPHOLIPID TRANSPORT SYSTEM LIPOPROTEIN MLAA"/>
    <property type="match status" value="1"/>
</dbReference>
<protein>
    <submittedName>
        <fullName evidence="3">VacJ family lipoprotein</fullName>
    </submittedName>
</protein>
<evidence type="ECO:0000313" key="4">
    <source>
        <dbReference type="Proteomes" id="UP000807785"/>
    </source>
</evidence>
<keyword evidence="3" id="KW-0449">Lipoprotein</keyword>
<dbReference type="GO" id="GO:0120010">
    <property type="term" value="P:intermembrane phospholipid transfer"/>
    <property type="evidence" value="ECO:0007669"/>
    <property type="project" value="TreeGrafter"/>
</dbReference>
<evidence type="ECO:0000313" key="3">
    <source>
        <dbReference type="EMBL" id="MBK6975170.1"/>
    </source>
</evidence>
<reference evidence="3" key="1">
    <citation type="submission" date="2020-10" db="EMBL/GenBank/DDBJ databases">
        <title>Connecting structure to function with the recovery of over 1000 high-quality activated sludge metagenome-assembled genomes encoding full-length rRNA genes using long-read sequencing.</title>
        <authorList>
            <person name="Singleton C.M."/>
            <person name="Petriglieri F."/>
            <person name="Kristensen J.M."/>
            <person name="Kirkegaard R.H."/>
            <person name="Michaelsen T.Y."/>
            <person name="Andersen M.H."/>
            <person name="Karst S.M."/>
            <person name="Dueholm M.S."/>
            <person name="Nielsen P.H."/>
            <person name="Albertsen M."/>
        </authorList>
    </citation>
    <scope>NUCLEOTIDE SEQUENCE</scope>
    <source>
        <strain evidence="3">Bjer_18-Q3-R1-45_BAT3C.347</strain>
    </source>
</reference>
<dbReference type="AlphaFoldDB" id="A0A9D7E988"/>
<comment type="caution">
    <text evidence="3">The sequence shown here is derived from an EMBL/GenBank/DDBJ whole genome shotgun (WGS) entry which is preliminary data.</text>
</comment>
<sequence length="280" mass="29811">MIGSTTHPKSGTCRILAAAGLALVLAGCAGSNPKDPLEGYNRAIFSFNEGVDKVALKPLAQGYEAAVPLPGRVGIANFFGNVGDLWIGVNNLLQGKPTNAAVDLGRVLINSTAGIGGLFDIASEVGLEKHEEDFGQTMGRWGVGNGAYIVWPIIGPRTARDTLGFGVDMFADPVGYLDRVRLRNSLYGTRFVDTRASLLPTDKAIDEASLDKYAYVRDAYLQRRRSLIYDGRPPRGDDDAAIPGGVLSRAPMEPIDAVSHLVLTRVNGGSGSLLPMAERQ</sequence>
<comment type="similarity">
    <text evidence="1">Belongs to the MlaA family.</text>
</comment>
<dbReference type="PRINTS" id="PR01805">
    <property type="entry name" value="VACJLIPOPROT"/>
</dbReference>
<evidence type="ECO:0000256" key="1">
    <source>
        <dbReference type="ARBA" id="ARBA00010634"/>
    </source>
</evidence>